<dbReference type="EMBL" id="AB874649">
    <property type="protein sequence ID" value="BAO73964.1"/>
    <property type="molecule type" value="Genomic_RNA"/>
</dbReference>
<sequence>MAELACFVSFSLAEDKVKWFPINKKAIKTMLCARVEKEQRSNYYDTVMYGIAPPPEFRNRFKTNERNGINYESVQFSRVADLLAEVLNMVSMPTEKFSFDLVKTVIQVRHLENLLSRISDPDDILNENVKMKVKAVMIACNLVNEIEITPLTESNEIVYQDSYFTITKLDYMNHKILPLMADEYKITINTKADIPDRDQTAFAAYIRYNFNKYAVISHGKRHWRLVLHSQLMSHAERLDRKIKSDKKHGRQFTYDDGDMAFVHLGWKACIGQLCGGTTFDVAKTSLYSIKTSKVVRTAANKIESDLISMVGN</sequence>
<evidence type="ECO:0000313" key="12">
    <source>
        <dbReference type="EMBL" id="BAO73964.1"/>
    </source>
</evidence>
<dbReference type="GO" id="GO:0004550">
    <property type="term" value="F:nucleoside diphosphate kinase activity"/>
    <property type="evidence" value="ECO:0007669"/>
    <property type="project" value="InterPro"/>
</dbReference>
<feature type="binding site" evidence="8">
    <location>
        <begin position="107"/>
        <end position="109"/>
    </location>
    <ligand>
        <name>ATP</name>
        <dbReference type="ChEBI" id="CHEBI:30616"/>
    </ligand>
</feature>
<dbReference type="Pfam" id="PF21067">
    <property type="entry name" value="Rota_NS35_N"/>
    <property type="match status" value="1"/>
</dbReference>
<protein>
    <recommendedName>
        <fullName evidence="8">Non-structural protein 2</fullName>
        <shortName evidence="8">NSP2</shortName>
        <ecNumber evidence="8">3.6.4.-</ecNumber>
    </recommendedName>
    <alternativeName>
        <fullName evidence="8">NCVP3</fullName>
    </alternativeName>
    <alternativeName>
        <fullName evidence="8">Non-structural RNA-binding protein 35</fullName>
        <shortName evidence="8">NS35</shortName>
    </alternativeName>
</protein>
<dbReference type="GO" id="GO:0003723">
    <property type="term" value="F:RNA binding"/>
    <property type="evidence" value="ECO:0007669"/>
    <property type="project" value="UniProtKB-UniRule"/>
</dbReference>
<dbReference type="EMBL" id="AB874650">
    <property type="protein sequence ID" value="BAO73965.1"/>
    <property type="molecule type" value="Genomic_RNA"/>
</dbReference>
<reference evidence="14 15" key="1">
    <citation type="journal article" date="2014" name="J. Gen. Virol.">
        <title>Whole-genome analysis of bovine rotavirus species C isolates obtained in Yamagata, Japan, 2003-2010.</title>
        <authorList>
            <person name="Mawatari T."/>
            <person name="Hirano K."/>
            <person name="Tsunemitsu H."/>
            <person name="Suzuki T."/>
        </authorList>
    </citation>
    <scope>NUCLEOTIDE SEQUENCE [LARGE SCALE GENOMIC DNA]</scope>
    <source>
        <strain evidence="12">Y/1/04</strain>
        <strain evidence="13">Y/2/04</strain>
    </source>
</reference>
<feature type="binding site" evidence="8">
    <location>
        <position position="185"/>
    </location>
    <ligand>
        <name>ATP</name>
        <dbReference type="ChEBI" id="CHEBI:30616"/>
    </ligand>
</feature>
<keyword evidence="7 8" id="KW-1035">Host cytoplasm</keyword>
<comment type="subunit">
    <text evidence="8">Homooctamer. Interacts with VP1; this interaction is weak. Interacts with NSP5; this interaction leads to up-regulation of NSP5 phosphorylation and formation of viral factories. Interacts with host DCP1A, DCP1B, DDX6, EDC4 and EIF2S1/eIF2-alpha; these interactions are probably part of the sequestration of some host SGs and PBs proteins in viral factories.</text>
</comment>
<dbReference type="Pfam" id="PF02509">
    <property type="entry name" value="Rota_NS35_C"/>
    <property type="match status" value="1"/>
</dbReference>
<dbReference type="Gene3D" id="3.90.1400.10">
    <property type="entry name" value="Rotavirus NSP2 fragment, N-terminal domain"/>
    <property type="match status" value="1"/>
</dbReference>
<dbReference type="InterPro" id="IPR024076">
    <property type="entry name" value="Rotavirus_NSP2_C"/>
</dbReference>
<feature type="domain" description="Rotavirus non-structural protein 35 N-terminal" evidence="11">
    <location>
        <begin position="2"/>
        <end position="143"/>
    </location>
</feature>
<evidence type="ECO:0000313" key="13">
    <source>
        <dbReference type="EMBL" id="BAO73965.1"/>
    </source>
</evidence>
<dbReference type="HAMAP" id="MF_04089">
    <property type="entry name" value="ROTA_NSP2"/>
    <property type="match status" value="1"/>
</dbReference>
<dbReference type="GO" id="GO:0030430">
    <property type="term" value="C:host cell cytoplasm"/>
    <property type="evidence" value="ECO:0007669"/>
    <property type="project" value="UniProtKB-SubCell"/>
</dbReference>
<dbReference type="InterPro" id="IPR003668">
    <property type="entry name" value="Rotavirus_NSP2"/>
</dbReference>
<evidence type="ECO:0000256" key="4">
    <source>
        <dbReference type="ARBA" id="ARBA00022840"/>
    </source>
</evidence>
<comment type="cofactor">
    <cofactor evidence="8 9">
        <name>Mg(2+)</name>
        <dbReference type="ChEBI" id="CHEBI:18420"/>
    </cofactor>
</comment>
<keyword evidence="6 8" id="KW-0694">RNA-binding</keyword>
<dbReference type="EC" id="3.6.4.-" evidence="8"/>
<evidence type="ECO:0000256" key="7">
    <source>
        <dbReference type="ARBA" id="ARBA00023200"/>
    </source>
</evidence>
<evidence type="ECO:0000256" key="5">
    <source>
        <dbReference type="ARBA" id="ARBA00022842"/>
    </source>
</evidence>
<evidence type="ECO:0000256" key="8">
    <source>
        <dbReference type="HAMAP-Rule" id="MF_04089"/>
    </source>
</evidence>
<evidence type="ECO:0000256" key="2">
    <source>
        <dbReference type="ARBA" id="ARBA00022741"/>
    </source>
</evidence>
<dbReference type="Gene3D" id="3.30.428.20">
    <property type="entry name" value="Rotavirus NSP2 fragment, C-terminal domain"/>
    <property type="match status" value="1"/>
</dbReference>
<dbReference type="InterPro" id="IPR024068">
    <property type="entry name" value="Rotavirus_NSP2_N"/>
</dbReference>
<name>A0A060NEA6_9REOV</name>
<dbReference type="SUPFAM" id="SSF75574">
    <property type="entry name" value="Rotavirus NSP2 fragment, N-terminal domain"/>
    <property type="match status" value="1"/>
</dbReference>
<feature type="active site" description="For NTPase and RTPase activities" evidence="8">
    <location>
        <position position="222"/>
    </location>
</feature>
<comment type="similarity">
    <text evidence="8 9">Belongs to the rotavirus NSP2 family.</text>
</comment>
<feature type="region of interest" description="RNA-binding" evidence="8">
    <location>
        <begin position="202"/>
        <end position="238"/>
    </location>
</feature>
<evidence type="ECO:0000313" key="15">
    <source>
        <dbReference type="Proteomes" id="UP000147363"/>
    </source>
</evidence>
<feature type="binding site" evidence="8">
    <location>
        <begin position="218"/>
        <end position="220"/>
    </location>
    <ligand>
        <name>ATP</name>
        <dbReference type="ChEBI" id="CHEBI:30616"/>
    </ligand>
</feature>
<dbReference type="InterPro" id="IPR048573">
    <property type="entry name" value="Rota_NS35_N"/>
</dbReference>
<evidence type="ECO:0000256" key="3">
    <source>
        <dbReference type="ARBA" id="ARBA00022801"/>
    </source>
</evidence>
<feature type="domain" description="Rotavirus non-structural protein 35 C-terminal" evidence="10">
    <location>
        <begin position="144"/>
        <end position="311"/>
    </location>
</feature>
<accession>A0A060NEA6</accession>
<dbReference type="GO" id="GO:0017111">
    <property type="term" value="F:ribonucleoside triphosphate phosphatase activity"/>
    <property type="evidence" value="ECO:0007669"/>
    <property type="project" value="InterPro"/>
</dbReference>
<dbReference type="Proteomes" id="UP000118151">
    <property type="component" value="Genome"/>
</dbReference>
<dbReference type="GO" id="GO:0046872">
    <property type="term" value="F:metal ion binding"/>
    <property type="evidence" value="ECO:0007669"/>
    <property type="project" value="UniProtKB-UniRule"/>
</dbReference>
<comment type="function">
    <text evidence="8">Participates in replication and packaging of the viral genome. Plays a crucial role, together with NSP5, in the formation of virus factories (viroplasms) which are large inclusions in the host cytoplasm where replication intermediates are assembled and viral RNA replication takes place. Displays ssRNA binding, NTPase, RNA triphosphatase (RTPase) and ATP-independent helix-unwinding activities. The unwinding activity may prepare and organize plus-strand RNAs for packaging and replication by removing interfering secondary structures. The RTPase activity plays a role in the removal of the gamma-phosphate from the rotavirus RNA minus strands of dsRNA genome segments. Participates in the selective exclusion of host proteins from stress granules (SG) and P bodies (PB). Participates also in the sequestration of these remodeled organelles in viral factories.</text>
</comment>
<dbReference type="GO" id="GO:0005524">
    <property type="term" value="F:ATP binding"/>
    <property type="evidence" value="ECO:0007669"/>
    <property type="project" value="UniProtKB-KW"/>
</dbReference>
<keyword evidence="4 8" id="KW-0067">ATP-binding</keyword>
<comment type="subcellular location">
    <subcellularLocation>
        <location evidence="8">Host cytoplasm</location>
    </subcellularLocation>
    <text evidence="8">Found in spherical cytoplasmic structures, called viral factories, that appear early after infection and are the site of viral replication and packaging.</text>
</comment>
<keyword evidence="2 8" id="KW-0547">Nucleotide-binding</keyword>
<dbReference type="SUPFAM" id="SSF75347">
    <property type="entry name" value="Rotavirus NSP2 fragment, C-terminal domain"/>
    <property type="match status" value="1"/>
</dbReference>
<evidence type="ECO:0000313" key="14">
    <source>
        <dbReference type="Proteomes" id="UP000118151"/>
    </source>
</evidence>
<organism evidence="13 14">
    <name type="scientific">Bovine rotavirus C</name>
    <dbReference type="NCBI Taxonomy" id="31588"/>
    <lineage>
        <taxon>Viruses</taxon>
        <taxon>Riboviria</taxon>
        <taxon>Orthornavirae</taxon>
        <taxon>Duplornaviricota</taxon>
        <taxon>Resentoviricetes</taxon>
        <taxon>Reovirales</taxon>
        <taxon>Sedoreoviridae</taxon>
        <taxon>Rotavirus</taxon>
        <taxon>Rotavirus tritogastroenteritidis</taxon>
        <taxon>Rotavirus C</taxon>
    </lineage>
</organism>
<proteinExistence type="inferred from homology"/>
<evidence type="ECO:0000256" key="9">
    <source>
        <dbReference type="RuleBase" id="RU364009"/>
    </source>
</evidence>
<feature type="binding site" evidence="8">
    <location>
        <position position="224"/>
    </location>
    <ligand>
        <name>ATP</name>
        <dbReference type="ChEBI" id="CHEBI:30616"/>
    </ligand>
</feature>
<dbReference type="GO" id="GO:0019079">
    <property type="term" value="P:viral genome replication"/>
    <property type="evidence" value="ECO:0007669"/>
    <property type="project" value="UniProtKB-UniRule"/>
</dbReference>
<evidence type="ECO:0000259" key="11">
    <source>
        <dbReference type="Pfam" id="PF21067"/>
    </source>
</evidence>
<evidence type="ECO:0000259" key="10">
    <source>
        <dbReference type="Pfam" id="PF02509"/>
    </source>
</evidence>
<dbReference type="InterPro" id="IPR048306">
    <property type="entry name" value="Rota_NS35_C"/>
</dbReference>
<evidence type="ECO:0000256" key="6">
    <source>
        <dbReference type="ARBA" id="ARBA00022884"/>
    </source>
</evidence>
<keyword evidence="1 8" id="KW-0479">Metal-binding</keyword>
<keyword evidence="5 8" id="KW-0460">Magnesium</keyword>
<dbReference type="Proteomes" id="UP000147363">
    <property type="component" value="Genome"/>
</dbReference>
<keyword evidence="3 8" id="KW-0378">Hydrolase</keyword>
<gene>
    <name evidence="13" type="primary">NSP2</name>
</gene>
<evidence type="ECO:0000256" key="1">
    <source>
        <dbReference type="ARBA" id="ARBA00022723"/>
    </source>
</evidence>